<dbReference type="Proteomes" id="UP000184363">
    <property type="component" value="Unassembled WGS sequence"/>
</dbReference>
<sequence>MIEELGILTVLSRAHALAGLSGELPTQTFALTRLLLAVLHSAIDGPRDLDDWQRLWEAETLPVDQIENYLDRYRDRFYLVHPTTPFLQVPDLRTAKGETSELSKLVADVPNGEPFFTTRRADAITLSFAEAARWLVHIHAFDMSGIKSGAVGDPRVKSGRGYPIGVGWSGSLGGVLLEGRTFKETLLLNLVADTPEFRRDPETDRPVWERPQLTAAEEVPGGRTPTGPVDLYVWPSRRVRLVRTGDRVTSVLIANGDKLTPQNMHLYEPHTAWRRSQAQEKKAGASTPVYMPRKHDADRAIWRGLQSLLPAGDRQAGDAADSLAPGVVEWLGVLTYERIVDRDYPVRVRAIGMTYGQQESSVTDVIDDALALRAMLTQRDAGALVGIAVSGVEVAEAAVQAVGNLAGDLAAAAGGDGTGRRSRVMERAYARLDQPYRSWLLTLTPEAVELDLKAEWQRTVLEIVRDEGRELLEDIPPAAWEGRVVRGHVLTAAHAADRFDRAVREALPLAFAQHAGVPA</sequence>
<dbReference type="Gene3D" id="1.10.132.100">
    <property type="match status" value="1"/>
</dbReference>
<dbReference type="InterPro" id="IPR013381">
    <property type="entry name" value="CRISPR-assoc_prot_Cse1"/>
</dbReference>
<dbReference type="AlphaFoldDB" id="A0A1M6YSP3"/>
<dbReference type="NCBIfam" id="TIGR02547">
    <property type="entry name" value="casA_cse1"/>
    <property type="match status" value="1"/>
</dbReference>
<gene>
    <name evidence="1" type="ORF">SAMN05443637_12143</name>
</gene>
<name>A0A1M6YSP3_PSETH</name>
<evidence type="ECO:0000313" key="1">
    <source>
        <dbReference type="EMBL" id="SHL21296.1"/>
    </source>
</evidence>
<accession>A0A1M6YSP3</accession>
<dbReference type="EMBL" id="FRAP01000021">
    <property type="protein sequence ID" value="SHL21296.1"/>
    <property type="molecule type" value="Genomic_DNA"/>
</dbReference>
<reference evidence="1 2" key="1">
    <citation type="submission" date="2016-11" db="EMBL/GenBank/DDBJ databases">
        <authorList>
            <person name="Jaros S."/>
            <person name="Januszkiewicz K."/>
            <person name="Wedrychowicz H."/>
        </authorList>
    </citation>
    <scope>NUCLEOTIDE SEQUENCE [LARGE SCALE GENOMIC DNA]</scope>
    <source>
        <strain evidence="1 2">DSM 43832</strain>
    </source>
</reference>
<protein>
    <submittedName>
        <fullName evidence="1">CRISPR-associated protein, Cse1 family</fullName>
    </submittedName>
</protein>
<dbReference type="CDD" id="cd09729">
    <property type="entry name" value="Cse1_I-E"/>
    <property type="match status" value="1"/>
</dbReference>
<proteinExistence type="predicted"/>
<dbReference type="STRING" id="1848.SAMN05443637_12143"/>
<dbReference type="Pfam" id="PF09481">
    <property type="entry name" value="CRISPR_Cse1"/>
    <property type="match status" value="1"/>
</dbReference>
<evidence type="ECO:0000313" key="2">
    <source>
        <dbReference type="Proteomes" id="UP000184363"/>
    </source>
</evidence>
<keyword evidence="2" id="KW-1185">Reference proteome</keyword>
<organism evidence="1 2">
    <name type="scientific">Pseudonocardia thermophila</name>
    <dbReference type="NCBI Taxonomy" id="1848"/>
    <lineage>
        <taxon>Bacteria</taxon>
        <taxon>Bacillati</taxon>
        <taxon>Actinomycetota</taxon>
        <taxon>Actinomycetes</taxon>
        <taxon>Pseudonocardiales</taxon>
        <taxon>Pseudonocardiaceae</taxon>
        <taxon>Pseudonocardia</taxon>
    </lineage>
</organism>